<dbReference type="InterPro" id="IPR010982">
    <property type="entry name" value="Lambda_DNA-bd_dom_sf"/>
</dbReference>
<feature type="domain" description="HTH cro/C1-type" evidence="1">
    <location>
        <begin position="19"/>
        <end position="73"/>
    </location>
</feature>
<dbReference type="OrthoDB" id="4285266at2"/>
<dbReference type="AlphaFoldDB" id="A0A101P1X7"/>
<accession>A0A101P1X7</accession>
<dbReference type="Gene3D" id="1.10.260.40">
    <property type="entry name" value="lambda repressor-like DNA-binding domains"/>
    <property type="match status" value="1"/>
</dbReference>
<organism evidence="2 3">
    <name type="scientific">Streptomyces yokosukanensis</name>
    <dbReference type="NCBI Taxonomy" id="67386"/>
    <lineage>
        <taxon>Bacteria</taxon>
        <taxon>Bacillati</taxon>
        <taxon>Actinomycetota</taxon>
        <taxon>Actinomycetes</taxon>
        <taxon>Kitasatosporales</taxon>
        <taxon>Streptomycetaceae</taxon>
        <taxon>Streptomyces</taxon>
    </lineage>
</organism>
<dbReference type="PROSITE" id="PS50943">
    <property type="entry name" value="HTH_CROC1"/>
    <property type="match status" value="1"/>
</dbReference>
<dbReference type="SMART" id="SM00530">
    <property type="entry name" value="HTH_XRE"/>
    <property type="match status" value="1"/>
</dbReference>
<name>A0A101P1X7_9ACTN</name>
<evidence type="ECO:0000259" key="1">
    <source>
        <dbReference type="PROSITE" id="PS50943"/>
    </source>
</evidence>
<protein>
    <submittedName>
        <fullName evidence="2">XRE family transcriptional regulator</fullName>
    </submittedName>
</protein>
<keyword evidence="3" id="KW-1185">Reference proteome</keyword>
<dbReference type="CDD" id="cd00093">
    <property type="entry name" value="HTH_XRE"/>
    <property type="match status" value="1"/>
</dbReference>
<sequence>MSERRAAPTVGQVVLGKRLQELREASGLSREEAARVLRVASATVRRMEMAEVALKIPYVQVLLDTYGVTEQEAASFVRLAEEANQPGWWQRFHDVLPDWFSLYVSLEGAARIIRSYEPHFIPGLLQTEEYARAVLEAGTIGQTSPQTVDRHVSLRMERQRLLERDDPPHLWVIMDETVLRRPVSTRPEVLRGQVDKLLEYAERDRVTLQVAEFAAGPHPGTYAPFTLFRFAEPELPDMVFTEYLTGALYLDSRREVSAHLEVLDHMTARAASTQRTRTLLREFRATL</sequence>
<dbReference type="STRING" id="67386.AQI95_23315"/>
<evidence type="ECO:0000313" key="3">
    <source>
        <dbReference type="Proteomes" id="UP000053127"/>
    </source>
</evidence>
<dbReference type="EMBL" id="LMWN01000033">
    <property type="protein sequence ID" value="KUN03430.1"/>
    <property type="molecule type" value="Genomic_DNA"/>
</dbReference>
<proteinExistence type="predicted"/>
<dbReference type="InterPro" id="IPR001387">
    <property type="entry name" value="Cro/C1-type_HTH"/>
</dbReference>
<dbReference type="GO" id="GO:0003677">
    <property type="term" value="F:DNA binding"/>
    <property type="evidence" value="ECO:0007669"/>
    <property type="project" value="InterPro"/>
</dbReference>
<dbReference type="RefSeq" id="WP_067126936.1">
    <property type="nucleotide sequence ID" value="NZ_JBFACD010000002.1"/>
</dbReference>
<reference evidence="2 3" key="1">
    <citation type="submission" date="2015-10" db="EMBL/GenBank/DDBJ databases">
        <title>Draft genome sequence of Streptomyces yokosukanensis DSM 40224, type strain for the species Streptomyces yokosukanensis.</title>
        <authorList>
            <person name="Ruckert C."/>
            <person name="Winkler A."/>
            <person name="Kalinowski J."/>
            <person name="Kampfer P."/>
            <person name="Glaeser S."/>
        </authorList>
    </citation>
    <scope>NUCLEOTIDE SEQUENCE [LARGE SCALE GENOMIC DNA]</scope>
    <source>
        <strain evidence="2 3">DSM 40224</strain>
    </source>
</reference>
<dbReference type="Pfam" id="PF19054">
    <property type="entry name" value="DUF5753"/>
    <property type="match status" value="1"/>
</dbReference>
<dbReference type="Proteomes" id="UP000053127">
    <property type="component" value="Unassembled WGS sequence"/>
</dbReference>
<dbReference type="SUPFAM" id="SSF47413">
    <property type="entry name" value="lambda repressor-like DNA-binding domains"/>
    <property type="match status" value="1"/>
</dbReference>
<dbReference type="InterPro" id="IPR043917">
    <property type="entry name" value="DUF5753"/>
</dbReference>
<evidence type="ECO:0000313" key="2">
    <source>
        <dbReference type="EMBL" id="KUN03430.1"/>
    </source>
</evidence>
<gene>
    <name evidence="2" type="ORF">AQI95_23315</name>
</gene>
<comment type="caution">
    <text evidence="2">The sequence shown here is derived from an EMBL/GenBank/DDBJ whole genome shotgun (WGS) entry which is preliminary data.</text>
</comment>
<dbReference type="Pfam" id="PF13560">
    <property type="entry name" value="HTH_31"/>
    <property type="match status" value="1"/>
</dbReference>